<accession>A0A841D3F4</accession>
<evidence type="ECO:0008006" key="5">
    <source>
        <dbReference type="Google" id="ProtNLM"/>
    </source>
</evidence>
<evidence type="ECO:0000256" key="1">
    <source>
        <dbReference type="SAM" id="MobiDB-lite"/>
    </source>
</evidence>
<gene>
    <name evidence="3" type="ORF">FHS22_001285</name>
</gene>
<keyword evidence="2" id="KW-0472">Membrane</keyword>
<evidence type="ECO:0000313" key="4">
    <source>
        <dbReference type="Proteomes" id="UP000562352"/>
    </source>
</evidence>
<feature type="compositionally biased region" description="Acidic residues" evidence="1">
    <location>
        <begin position="316"/>
        <end position="325"/>
    </location>
</feature>
<keyword evidence="2" id="KW-1133">Transmembrane helix</keyword>
<name>A0A841D3F4_PLAVE</name>
<keyword evidence="2" id="KW-0812">Transmembrane</keyword>
<dbReference type="Proteomes" id="UP000562352">
    <property type="component" value="Unassembled WGS sequence"/>
</dbReference>
<reference evidence="3 4" key="1">
    <citation type="submission" date="2020-08" db="EMBL/GenBank/DDBJ databases">
        <title>Genomic Encyclopedia of Type Strains, Phase III (KMG-III): the genomes of soil and plant-associated and newly described type strains.</title>
        <authorList>
            <person name="Whitman W."/>
        </authorList>
    </citation>
    <scope>NUCLEOTIDE SEQUENCE [LARGE SCALE GENOMIC DNA]</scope>
    <source>
        <strain evidence="3 4">CECT 3303</strain>
    </source>
</reference>
<sequence>MTRLRIPWAAALAAGVFFLTFAGLLRFQVYESVLVLPLEQKRTHRMATAAGAYFDTGTLVSRTGVPLVSTTTLSGDTAAGDENTAVWVEFTSLATAEGRRIDYHERRTAFDRRTGTAVGCCGQYVDENRHAWQSGLAFRLPFRAEPRAYPMYDTVLRRAALLRFEREEEVEGVRTYRYGYTAGPIKVEDVAGEFPGRVLGLPERRTVGVSRYAEVTRTLWVEPESGLTVKTEERHRQVLRTVDGVERMVSLRADLVMSREDVVVRAAEARSFARWALVVRDVMPGAFLVLGAALCLLAVRQRRAGSGGRTTPVPEPEMEMEMEAV</sequence>
<evidence type="ECO:0000256" key="2">
    <source>
        <dbReference type="SAM" id="Phobius"/>
    </source>
</evidence>
<proteinExistence type="predicted"/>
<protein>
    <recommendedName>
        <fullName evidence="5">DUF3068 domain-containing protein</fullName>
    </recommendedName>
</protein>
<keyword evidence="4" id="KW-1185">Reference proteome</keyword>
<organism evidence="3 4">
    <name type="scientific">Planomonospora venezuelensis</name>
    <dbReference type="NCBI Taxonomy" id="1999"/>
    <lineage>
        <taxon>Bacteria</taxon>
        <taxon>Bacillati</taxon>
        <taxon>Actinomycetota</taxon>
        <taxon>Actinomycetes</taxon>
        <taxon>Streptosporangiales</taxon>
        <taxon>Streptosporangiaceae</taxon>
        <taxon>Planomonospora</taxon>
    </lineage>
</organism>
<dbReference type="AlphaFoldDB" id="A0A841D3F4"/>
<dbReference type="RefSeq" id="WP_184939258.1">
    <property type="nucleotide sequence ID" value="NZ_BAAAWZ010000001.1"/>
</dbReference>
<evidence type="ECO:0000313" key="3">
    <source>
        <dbReference type="EMBL" id="MBB5962026.1"/>
    </source>
</evidence>
<dbReference type="InterPro" id="IPR021424">
    <property type="entry name" value="PorA"/>
</dbReference>
<dbReference type="EMBL" id="JACHJJ010000003">
    <property type="protein sequence ID" value="MBB5962026.1"/>
    <property type="molecule type" value="Genomic_DNA"/>
</dbReference>
<comment type="caution">
    <text evidence="3">The sequence shown here is derived from an EMBL/GenBank/DDBJ whole genome shotgun (WGS) entry which is preliminary data.</text>
</comment>
<feature type="region of interest" description="Disordered" evidence="1">
    <location>
        <begin position="305"/>
        <end position="325"/>
    </location>
</feature>
<feature type="transmembrane region" description="Helical" evidence="2">
    <location>
        <begin position="282"/>
        <end position="299"/>
    </location>
</feature>
<dbReference type="Pfam" id="PF11271">
    <property type="entry name" value="PorA"/>
    <property type="match status" value="1"/>
</dbReference>